<dbReference type="InParanoid" id="A0A061ETS3"/>
<organism evidence="2 3">
    <name type="scientific">Theobroma cacao</name>
    <name type="common">Cacao</name>
    <name type="synonym">Cocoa</name>
    <dbReference type="NCBI Taxonomy" id="3641"/>
    <lineage>
        <taxon>Eukaryota</taxon>
        <taxon>Viridiplantae</taxon>
        <taxon>Streptophyta</taxon>
        <taxon>Embryophyta</taxon>
        <taxon>Tracheophyta</taxon>
        <taxon>Spermatophyta</taxon>
        <taxon>Magnoliopsida</taxon>
        <taxon>eudicotyledons</taxon>
        <taxon>Gunneridae</taxon>
        <taxon>Pentapetalae</taxon>
        <taxon>rosids</taxon>
        <taxon>malvids</taxon>
        <taxon>Malvales</taxon>
        <taxon>Malvaceae</taxon>
        <taxon>Byttnerioideae</taxon>
        <taxon>Theobroma</taxon>
    </lineage>
</organism>
<evidence type="ECO:0000313" key="2">
    <source>
        <dbReference type="EMBL" id="EOY08206.1"/>
    </source>
</evidence>
<dbReference type="HOGENOM" id="CLU_2817611_0_0_1"/>
<protein>
    <submittedName>
        <fullName evidence="2">Uncharacterized protein</fullName>
    </submittedName>
</protein>
<keyword evidence="3" id="KW-1185">Reference proteome</keyword>
<gene>
    <name evidence="2" type="ORF">TCM_022547</name>
</gene>
<dbReference type="Proteomes" id="UP000026915">
    <property type="component" value="Chromosome 5"/>
</dbReference>
<accession>A0A061ETS3</accession>
<name>A0A061ETS3_THECC</name>
<dbReference type="Gramene" id="EOY08206">
    <property type="protein sequence ID" value="EOY08206"/>
    <property type="gene ID" value="TCM_022547"/>
</dbReference>
<dbReference type="EMBL" id="CM001883">
    <property type="protein sequence ID" value="EOY08206.1"/>
    <property type="molecule type" value="Genomic_DNA"/>
</dbReference>
<sequence length="67" mass="7123">MKKKKKKKKRQGEGGRGKGCGGGDDGSNQSQPSLRILGRPSPPSFLKPPSRKTHNCPSKSSTTMPSS</sequence>
<feature type="compositionally biased region" description="Basic residues" evidence="1">
    <location>
        <begin position="1"/>
        <end position="10"/>
    </location>
</feature>
<dbReference type="AlphaFoldDB" id="A0A061ETS3"/>
<feature type="compositionally biased region" description="Polar residues" evidence="1">
    <location>
        <begin position="55"/>
        <end position="67"/>
    </location>
</feature>
<evidence type="ECO:0000313" key="3">
    <source>
        <dbReference type="Proteomes" id="UP000026915"/>
    </source>
</evidence>
<feature type="region of interest" description="Disordered" evidence="1">
    <location>
        <begin position="1"/>
        <end position="67"/>
    </location>
</feature>
<evidence type="ECO:0000256" key="1">
    <source>
        <dbReference type="SAM" id="MobiDB-lite"/>
    </source>
</evidence>
<proteinExistence type="predicted"/>
<reference evidence="2 3" key="1">
    <citation type="journal article" date="2013" name="Genome Biol.">
        <title>The genome sequence of the most widely cultivated cacao type and its use to identify candidate genes regulating pod color.</title>
        <authorList>
            <person name="Motamayor J.C."/>
            <person name="Mockaitis K."/>
            <person name="Schmutz J."/>
            <person name="Haiminen N."/>
            <person name="Iii D.L."/>
            <person name="Cornejo O."/>
            <person name="Findley S.D."/>
            <person name="Zheng P."/>
            <person name="Utro F."/>
            <person name="Royaert S."/>
            <person name="Saski C."/>
            <person name="Jenkins J."/>
            <person name="Podicheti R."/>
            <person name="Zhao M."/>
            <person name="Scheffler B.E."/>
            <person name="Stack J.C."/>
            <person name="Feltus F.A."/>
            <person name="Mustiga G.M."/>
            <person name="Amores F."/>
            <person name="Phillips W."/>
            <person name="Marelli J.P."/>
            <person name="May G.D."/>
            <person name="Shapiro H."/>
            <person name="Ma J."/>
            <person name="Bustamante C.D."/>
            <person name="Schnell R.J."/>
            <person name="Main D."/>
            <person name="Gilbert D."/>
            <person name="Parida L."/>
            <person name="Kuhn D.N."/>
        </authorList>
    </citation>
    <scope>NUCLEOTIDE SEQUENCE [LARGE SCALE GENOMIC DNA]</scope>
    <source>
        <strain evidence="3">cv. Matina 1-6</strain>
    </source>
</reference>